<dbReference type="SUPFAM" id="SSF52317">
    <property type="entry name" value="Class I glutamine amidotransferase-like"/>
    <property type="match status" value="1"/>
</dbReference>
<dbReference type="Pfam" id="PF14258">
    <property type="entry name" value="DUF4350"/>
    <property type="match status" value="1"/>
</dbReference>
<protein>
    <submittedName>
        <fullName evidence="3">DUF4350 domain-containing protein</fullName>
    </submittedName>
</protein>
<keyword evidence="1" id="KW-0812">Transmembrane</keyword>
<dbReference type="InterPro" id="IPR029062">
    <property type="entry name" value="Class_I_gatase-like"/>
</dbReference>
<evidence type="ECO:0000313" key="3">
    <source>
        <dbReference type="EMBL" id="MDH5833262.1"/>
    </source>
</evidence>
<keyword evidence="1" id="KW-0472">Membrane</keyword>
<comment type="caution">
    <text evidence="3">The sequence shown here is derived from an EMBL/GenBank/DDBJ whole genome shotgun (WGS) entry which is preliminary data.</text>
</comment>
<dbReference type="RefSeq" id="WP_280577471.1">
    <property type="nucleotide sequence ID" value="NZ_JARXRO010000012.1"/>
</dbReference>
<dbReference type="EMBL" id="JARXRO010000012">
    <property type="protein sequence ID" value="MDH5833262.1"/>
    <property type="molecule type" value="Genomic_DNA"/>
</dbReference>
<sequence>MAALGVLCVAVFAAWWLHSFERVERRQPLPPAGEASYNPLYALRLALRADGVDATSRQRLDLAAHPPGPLDTVLLLGDANTLAPREVDALLAWVDGGGHLLVSTPRGRRVAAAPAAALLPRLGIELRAGGGCERLHLPGQDPHVEFCGGTRFIPRGVDPELAWGDFAAGFVFARLRRGDGVVDVLAAHDFLENGALDEAPHAALTRQLLDRNYGRGTIHLVYAASMPALWRLLLERGWMAWAPLLLALVAWLWMRLQRFGPVLPSPPQQRRSLLEHVQASGEHLRRYGHAALLHAAVRDAFLDRLRRRDPLAAALDGGARAEAIAARTGLAAADIEHALRAPRPRDGNDFRQRVARLIDMRRRL</sequence>
<evidence type="ECO:0000259" key="2">
    <source>
        <dbReference type="Pfam" id="PF14258"/>
    </source>
</evidence>
<organism evidence="3 4">
    <name type="scientific">Luteimonas kalidii</name>
    <dbReference type="NCBI Taxonomy" id="3042025"/>
    <lineage>
        <taxon>Bacteria</taxon>
        <taxon>Pseudomonadati</taxon>
        <taxon>Pseudomonadota</taxon>
        <taxon>Gammaproteobacteria</taxon>
        <taxon>Lysobacterales</taxon>
        <taxon>Lysobacteraceae</taxon>
        <taxon>Luteimonas</taxon>
    </lineage>
</organism>
<keyword evidence="1" id="KW-1133">Transmembrane helix</keyword>
<reference evidence="3 4" key="1">
    <citation type="submission" date="2023-04" db="EMBL/GenBank/DDBJ databases">
        <title>Luteimonas sp. M1R5S59.</title>
        <authorList>
            <person name="Sun J.-Q."/>
        </authorList>
    </citation>
    <scope>NUCLEOTIDE SEQUENCE [LARGE SCALE GENOMIC DNA]</scope>
    <source>
        <strain evidence="3 4">M1R5S59</strain>
    </source>
</reference>
<evidence type="ECO:0000313" key="4">
    <source>
        <dbReference type="Proteomes" id="UP001156873"/>
    </source>
</evidence>
<feature type="domain" description="DUF4350" evidence="2">
    <location>
        <begin position="35"/>
        <end position="209"/>
    </location>
</feature>
<name>A0ABT6JS14_9GAMM</name>
<dbReference type="InterPro" id="IPR025646">
    <property type="entry name" value="DUF4350"/>
</dbReference>
<proteinExistence type="predicted"/>
<evidence type="ECO:0000256" key="1">
    <source>
        <dbReference type="SAM" id="Phobius"/>
    </source>
</evidence>
<gene>
    <name evidence="3" type="ORF">QFW81_04885</name>
</gene>
<dbReference type="Proteomes" id="UP001156873">
    <property type="component" value="Unassembled WGS sequence"/>
</dbReference>
<feature type="transmembrane region" description="Helical" evidence="1">
    <location>
        <begin position="238"/>
        <end position="254"/>
    </location>
</feature>
<accession>A0ABT6JS14</accession>
<keyword evidence="4" id="KW-1185">Reference proteome</keyword>